<keyword evidence="5" id="KW-0732">Signal</keyword>
<dbReference type="GO" id="GO:0005179">
    <property type="term" value="F:hormone activity"/>
    <property type="evidence" value="ECO:0007669"/>
    <property type="project" value="UniProtKB-KW"/>
</dbReference>
<evidence type="ECO:0000256" key="5">
    <source>
        <dbReference type="ARBA" id="ARBA00022729"/>
    </source>
</evidence>
<dbReference type="Proteomes" id="UP000447434">
    <property type="component" value="Chromosome 25"/>
</dbReference>
<dbReference type="PANTHER" id="PTHR33136:SF4">
    <property type="entry name" value="PROTEIN RALF-LIKE 32"/>
    <property type="match status" value="1"/>
</dbReference>
<dbReference type="InterPro" id="IPR008801">
    <property type="entry name" value="RALF"/>
</dbReference>
<keyword evidence="8" id="KW-1185">Reference proteome</keyword>
<reference evidence="8" key="1">
    <citation type="journal article" date="2020" name="Nat. Commun.">
        <title>Genome sequence of the cluster root forming white lupin.</title>
        <authorList>
            <person name="Hufnagel B."/>
            <person name="Marques A."/>
            <person name="Soriano A."/>
            <person name="Marques L."/>
            <person name="Divol F."/>
            <person name="Doumas P."/>
            <person name="Sallet E."/>
            <person name="Mancinotti D."/>
            <person name="Carrere S."/>
            <person name="Marande W."/>
            <person name="Arribat S."/>
            <person name="Keller J."/>
            <person name="Huneau C."/>
            <person name="Blein T."/>
            <person name="Aime D."/>
            <person name="Laguerre M."/>
            <person name="Taylor J."/>
            <person name="Schubert V."/>
            <person name="Nelson M."/>
            <person name="Geu-Flores F."/>
            <person name="Crespi M."/>
            <person name="Gallardo-Guerrero K."/>
            <person name="Delaux P.-M."/>
            <person name="Salse J."/>
            <person name="Berges H."/>
            <person name="Guyot R."/>
            <person name="Gouzy J."/>
            <person name="Peret B."/>
        </authorList>
    </citation>
    <scope>NUCLEOTIDE SEQUENCE [LARGE SCALE GENOMIC DNA]</scope>
    <source>
        <strain evidence="8">cv. Amiga</strain>
    </source>
</reference>
<dbReference type="PANTHER" id="PTHR33136">
    <property type="entry name" value="RAPID ALKALINIZATION FACTOR-LIKE"/>
    <property type="match status" value="1"/>
</dbReference>
<dbReference type="GO" id="GO:0019722">
    <property type="term" value="P:calcium-mediated signaling"/>
    <property type="evidence" value="ECO:0007669"/>
    <property type="project" value="TreeGrafter"/>
</dbReference>
<dbReference type="GO" id="GO:0005576">
    <property type="term" value="C:extracellular region"/>
    <property type="evidence" value="ECO:0007669"/>
    <property type="project" value="UniProtKB-SubCell"/>
</dbReference>
<gene>
    <name evidence="7" type="ORF">Lalb_Chr25g0289221</name>
</gene>
<keyword evidence="3" id="KW-0964">Secreted</keyword>
<dbReference type="OrthoDB" id="1921542at2759"/>
<evidence type="ECO:0000313" key="8">
    <source>
        <dbReference type="Proteomes" id="UP000447434"/>
    </source>
</evidence>
<evidence type="ECO:0000256" key="4">
    <source>
        <dbReference type="ARBA" id="ARBA00022702"/>
    </source>
</evidence>
<accession>A0A6A4N576</accession>
<comment type="similarity">
    <text evidence="2">Belongs to the plant rapid alkalinization factor (RALF) family.</text>
</comment>
<dbReference type="Pfam" id="PF05498">
    <property type="entry name" value="RALF"/>
    <property type="match status" value="1"/>
</dbReference>
<sequence length="115" mass="12981">MASKSITIIRVLSLFCYFMLLTFMHFSSTVFSFTSHSSYTCNQEDELVMESEISRRFLVQEEKRYISNGALKRDKPVCNGGGSGEAYTKTGGCLPPPSNPQSRGCFKYYRCRGDS</sequence>
<evidence type="ECO:0000256" key="2">
    <source>
        <dbReference type="ARBA" id="ARBA00009178"/>
    </source>
</evidence>
<dbReference type="GO" id="GO:0009506">
    <property type="term" value="C:plasmodesma"/>
    <property type="evidence" value="ECO:0007669"/>
    <property type="project" value="TreeGrafter"/>
</dbReference>
<evidence type="ECO:0000256" key="3">
    <source>
        <dbReference type="ARBA" id="ARBA00022525"/>
    </source>
</evidence>
<comment type="caution">
    <text evidence="7">The sequence shown here is derived from an EMBL/GenBank/DDBJ whole genome shotgun (WGS) entry which is preliminary data.</text>
</comment>
<dbReference type="EMBL" id="WOCE01000025">
    <property type="protein sequence ID" value="KAE9585462.1"/>
    <property type="molecule type" value="Genomic_DNA"/>
</dbReference>
<keyword evidence="6" id="KW-1015">Disulfide bond</keyword>
<comment type="subcellular location">
    <subcellularLocation>
        <location evidence="1">Secreted</location>
    </subcellularLocation>
</comment>
<evidence type="ECO:0000256" key="1">
    <source>
        <dbReference type="ARBA" id="ARBA00004613"/>
    </source>
</evidence>
<keyword evidence="4" id="KW-0372">Hormone</keyword>
<dbReference type="GO" id="GO:0040008">
    <property type="term" value="P:regulation of growth"/>
    <property type="evidence" value="ECO:0007669"/>
    <property type="project" value="UniProtKB-ARBA"/>
</dbReference>
<protein>
    <submittedName>
        <fullName evidence="7">Putative rapid ALkalinization Factor</fullName>
    </submittedName>
</protein>
<proteinExistence type="inferred from homology"/>
<evidence type="ECO:0000313" key="7">
    <source>
        <dbReference type="EMBL" id="KAE9585462.1"/>
    </source>
</evidence>
<organism evidence="7 8">
    <name type="scientific">Lupinus albus</name>
    <name type="common">White lupine</name>
    <name type="synonym">Lupinus termis</name>
    <dbReference type="NCBI Taxonomy" id="3870"/>
    <lineage>
        <taxon>Eukaryota</taxon>
        <taxon>Viridiplantae</taxon>
        <taxon>Streptophyta</taxon>
        <taxon>Embryophyta</taxon>
        <taxon>Tracheophyta</taxon>
        <taxon>Spermatophyta</taxon>
        <taxon>Magnoliopsida</taxon>
        <taxon>eudicotyledons</taxon>
        <taxon>Gunneridae</taxon>
        <taxon>Pentapetalae</taxon>
        <taxon>rosids</taxon>
        <taxon>fabids</taxon>
        <taxon>Fabales</taxon>
        <taxon>Fabaceae</taxon>
        <taxon>Papilionoideae</taxon>
        <taxon>50 kb inversion clade</taxon>
        <taxon>genistoids sensu lato</taxon>
        <taxon>core genistoids</taxon>
        <taxon>Genisteae</taxon>
        <taxon>Lupinus</taxon>
    </lineage>
</organism>
<name>A0A6A4N576_LUPAL</name>
<dbReference type="AlphaFoldDB" id="A0A6A4N576"/>
<evidence type="ECO:0000256" key="6">
    <source>
        <dbReference type="ARBA" id="ARBA00023157"/>
    </source>
</evidence>